<evidence type="ECO:0000313" key="14">
    <source>
        <dbReference type="Proteomes" id="UP000291106"/>
    </source>
</evidence>
<feature type="binding site" evidence="11">
    <location>
        <begin position="258"/>
        <end position="259"/>
    </location>
    <ligand>
        <name>FMN</name>
        <dbReference type="ChEBI" id="CHEBI:58210"/>
    </ligand>
</feature>
<comment type="cofactor">
    <cofactor evidence="11">
        <name>FMN</name>
        <dbReference type="ChEBI" id="CHEBI:58210"/>
    </cofactor>
    <text evidence="11">Binds 1 FMN per subunit.</text>
</comment>
<dbReference type="EC" id="1.3.-.-" evidence="11"/>
<dbReference type="SUPFAM" id="SSF51395">
    <property type="entry name" value="FMN-linked oxidoreductases"/>
    <property type="match status" value="1"/>
</dbReference>
<dbReference type="InterPro" id="IPR012135">
    <property type="entry name" value="Dihydroorotate_DH_1_2"/>
</dbReference>
<reference evidence="13 14" key="1">
    <citation type="submission" date="2019-02" db="EMBL/GenBank/DDBJ databases">
        <title>Shewanella sp. D4-2 isolated from Dokdo Island.</title>
        <authorList>
            <person name="Baek K."/>
        </authorList>
    </citation>
    <scope>NUCLEOTIDE SEQUENCE [LARGE SCALE GENOMIC DNA]</scope>
    <source>
        <strain evidence="13 14">D4-2</strain>
    </source>
</reference>
<comment type="caution">
    <text evidence="11">Lacks conserved residue(s) required for the propagation of feature annotation.</text>
</comment>
<comment type="catalytic activity">
    <reaction evidence="1">
        <text>(S)-dihydroorotate + fumarate = orotate + succinate</text>
        <dbReference type="Rhea" id="RHEA:30059"/>
        <dbReference type="ChEBI" id="CHEBI:29806"/>
        <dbReference type="ChEBI" id="CHEBI:30031"/>
        <dbReference type="ChEBI" id="CHEBI:30839"/>
        <dbReference type="ChEBI" id="CHEBI:30864"/>
        <dbReference type="EC" id="1.3.98.1"/>
    </reaction>
</comment>
<dbReference type="GO" id="GO:0006207">
    <property type="term" value="P:'de novo' pyrimidine nucleobase biosynthetic process"/>
    <property type="evidence" value="ECO:0007669"/>
    <property type="project" value="InterPro"/>
</dbReference>
<evidence type="ECO:0000256" key="3">
    <source>
        <dbReference type="ARBA" id="ARBA00004725"/>
    </source>
</evidence>
<dbReference type="InterPro" id="IPR050074">
    <property type="entry name" value="DHO_dehydrogenase"/>
</dbReference>
<dbReference type="PANTHER" id="PTHR48109">
    <property type="entry name" value="DIHYDROOROTATE DEHYDROGENASE (QUINONE), MITOCHONDRIAL-RELATED"/>
    <property type="match status" value="1"/>
</dbReference>
<evidence type="ECO:0000256" key="9">
    <source>
        <dbReference type="ARBA" id="ARBA00022975"/>
    </source>
</evidence>
<dbReference type="Pfam" id="PF01180">
    <property type="entry name" value="DHO_dh"/>
    <property type="match status" value="1"/>
</dbReference>
<dbReference type="InterPro" id="IPR023359">
    <property type="entry name" value="Dihydro_DH_chainA_dom2"/>
</dbReference>
<evidence type="ECO:0000256" key="10">
    <source>
        <dbReference type="ARBA" id="ARBA00023002"/>
    </source>
</evidence>
<dbReference type="KEGG" id="smai:EXU30_18570"/>
<feature type="binding site" evidence="11">
    <location>
        <begin position="280"/>
        <end position="281"/>
    </location>
    <ligand>
        <name>FMN</name>
        <dbReference type="ChEBI" id="CHEBI:58210"/>
    </ligand>
</feature>
<dbReference type="PIRSF" id="PIRSF000164">
    <property type="entry name" value="DHO_oxidase"/>
    <property type="match status" value="1"/>
</dbReference>
<feature type="active site" description="Nucleophile" evidence="11">
    <location>
        <position position="139"/>
    </location>
</feature>
<keyword evidence="14" id="KW-1185">Reference proteome</keyword>
<dbReference type="InterPro" id="IPR033886">
    <property type="entry name" value="DHOD_1A"/>
</dbReference>
<feature type="binding site" evidence="11">
    <location>
        <position position="32"/>
    </location>
    <ligand>
        <name>FMN</name>
        <dbReference type="ChEBI" id="CHEBI:58210"/>
    </ligand>
</feature>
<feature type="binding site" evidence="11">
    <location>
        <position position="230"/>
    </location>
    <ligand>
        <name>FMN</name>
        <dbReference type="ChEBI" id="CHEBI:58210"/>
    </ligand>
</feature>
<comment type="similarity">
    <text evidence="4 11">Belongs to the dihydroorotate dehydrogenase family. Type 1 subfamily.</text>
</comment>
<keyword evidence="9 11" id="KW-0665">Pyrimidine biosynthesis</keyword>
<feature type="binding site" evidence="11">
    <location>
        <position position="56"/>
    </location>
    <ligand>
        <name>substrate</name>
    </ligand>
</feature>
<feature type="binding site" evidence="11">
    <location>
        <position position="201"/>
    </location>
    <ligand>
        <name>FMN</name>
        <dbReference type="ChEBI" id="CHEBI:58210"/>
    </ligand>
</feature>
<dbReference type="InterPro" id="IPR001295">
    <property type="entry name" value="Dihydroorotate_DH_CS"/>
</dbReference>
<feature type="binding site" evidence="11">
    <location>
        <position position="136"/>
    </location>
    <ligand>
        <name>substrate</name>
    </ligand>
</feature>
<dbReference type="Gene3D" id="3.20.20.70">
    <property type="entry name" value="Aldolase class I"/>
    <property type="match status" value="1"/>
</dbReference>
<evidence type="ECO:0000256" key="6">
    <source>
        <dbReference type="ARBA" id="ARBA00022490"/>
    </source>
</evidence>
<dbReference type="HAMAP" id="MF_00224">
    <property type="entry name" value="DHO_dh_type1"/>
    <property type="match status" value="1"/>
</dbReference>
<keyword evidence="8 11" id="KW-0288">FMN</keyword>
<evidence type="ECO:0000259" key="12">
    <source>
        <dbReference type="Pfam" id="PF01180"/>
    </source>
</evidence>
<feature type="binding site" evidence="11">
    <location>
        <begin position="56"/>
        <end position="57"/>
    </location>
    <ligand>
        <name>FMN</name>
        <dbReference type="ChEBI" id="CHEBI:58210"/>
    </ligand>
</feature>
<keyword evidence="6 11" id="KW-0963">Cytoplasm</keyword>
<evidence type="ECO:0000256" key="2">
    <source>
        <dbReference type="ARBA" id="ARBA00004496"/>
    </source>
</evidence>
<sequence length="320" mass="34293">MTSATQSTIINGVNLSTEVAGVPLASYVLNASGPRCTSAEELKIVGESHSAAIMTKSCTILPREGNPEPRYQNLDLGSIQSMGLPNLGYKAYLEMIPTLKQHGKPVIVSVSGFSIEDNIEMVSAFQQSAVDLIEVNFSCPNIPGKAQVAYDFEQTEQALKAITALGDKPIGIKLAPYFDMSHFIAMADILKQYPVKFITCINSIGNSLVIDPETEQPIIKPKGGFGGLCGEYIKPVGLANVRAFRELLGDDVQIMGVGGINTGVDAFEYLLAGADAVQVATCFEKQGAACFERIETELAQFMAKKGYTSLEDAKGKLKPL</sequence>
<evidence type="ECO:0000256" key="7">
    <source>
        <dbReference type="ARBA" id="ARBA00022630"/>
    </source>
</evidence>
<dbReference type="UniPathway" id="UPA00070"/>
<dbReference type="OrthoDB" id="9794954at2"/>
<evidence type="ECO:0000256" key="5">
    <source>
        <dbReference type="ARBA" id="ARBA00011738"/>
    </source>
</evidence>
<dbReference type="PANTHER" id="PTHR48109:SF1">
    <property type="entry name" value="DIHYDROOROTATE DEHYDROGENASE (FUMARATE)"/>
    <property type="match status" value="1"/>
</dbReference>
<dbReference type="GO" id="GO:0044205">
    <property type="term" value="P:'de novo' UMP biosynthetic process"/>
    <property type="evidence" value="ECO:0007669"/>
    <property type="project" value="UniProtKB-UniRule"/>
</dbReference>
<keyword evidence="10 11" id="KW-0560">Oxidoreductase</keyword>
<keyword evidence="7 11" id="KW-0285">Flavoprotein</keyword>
<comment type="pathway">
    <text evidence="3 11">Pyrimidine metabolism; UMP biosynthesis via de novo pathway.</text>
</comment>
<feature type="binding site" evidence="11">
    <location>
        <position position="173"/>
    </location>
    <ligand>
        <name>FMN</name>
        <dbReference type="ChEBI" id="CHEBI:58210"/>
    </ligand>
</feature>
<dbReference type="FunFam" id="3.20.20.70:FF:000027">
    <property type="entry name" value="Dihydropyrimidine dehydrogenase [NADP(+)]"/>
    <property type="match status" value="1"/>
</dbReference>
<proteinExistence type="inferred from homology"/>
<feature type="binding site" evidence="11">
    <location>
        <position position="136"/>
    </location>
    <ligand>
        <name>FMN</name>
        <dbReference type="ChEBI" id="CHEBI:58210"/>
    </ligand>
</feature>
<comment type="subcellular location">
    <subcellularLocation>
        <location evidence="2 11">Cytoplasm</location>
    </subcellularLocation>
</comment>
<comment type="function">
    <text evidence="11">Catalyzes the conversion of dihydroorotate to orotate.</text>
</comment>
<evidence type="ECO:0000256" key="1">
    <source>
        <dbReference type="ARBA" id="ARBA00001694"/>
    </source>
</evidence>
<dbReference type="Gene3D" id="2.30.26.10">
    <property type="entry name" value="Dihydroorotate Dehydrogenase A, chain A, domain 2"/>
    <property type="match status" value="1"/>
</dbReference>
<evidence type="ECO:0000313" key="13">
    <source>
        <dbReference type="EMBL" id="QBF84444.1"/>
    </source>
</evidence>
<feature type="domain" description="Dihydroorotate dehydrogenase catalytic" evidence="12">
    <location>
        <begin position="15"/>
        <end position="302"/>
    </location>
</feature>
<feature type="binding site" evidence="11">
    <location>
        <begin position="202"/>
        <end position="203"/>
    </location>
    <ligand>
        <name>substrate</name>
    </ligand>
</feature>
<gene>
    <name evidence="11" type="primary">pyrD</name>
    <name evidence="13" type="ORF">EXU30_18570</name>
</gene>
<comment type="subunit">
    <text evidence="5">Homodimer.</text>
</comment>
<dbReference type="Proteomes" id="UP000291106">
    <property type="component" value="Chromosome"/>
</dbReference>
<comment type="catalytic activity">
    <reaction evidence="11">
        <text>(S)-dihydroorotate + A = orotate + AH2</text>
        <dbReference type="Rhea" id="RHEA:18073"/>
        <dbReference type="ChEBI" id="CHEBI:13193"/>
        <dbReference type="ChEBI" id="CHEBI:17499"/>
        <dbReference type="ChEBI" id="CHEBI:30839"/>
        <dbReference type="ChEBI" id="CHEBI:30864"/>
    </reaction>
</comment>
<dbReference type="CDD" id="cd04741">
    <property type="entry name" value="DHOD_1A_like"/>
    <property type="match status" value="1"/>
</dbReference>
<protein>
    <recommendedName>
        <fullName evidence="11">Dihydroorotate dehydrogenase</fullName>
        <shortName evidence="11">DHOD</shortName>
        <shortName evidence="11">DHODase</shortName>
        <shortName evidence="11">DHOdehase</shortName>
        <ecNumber evidence="11">1.3.-.-</ecNumber>
    </recommendedName>
</protein>
<evidence type="ECO:0000256" key="8">
    <source>
        <dbReference type="ARBA" id="ARBA00022643"/>
    </source>
</evidence>
<accession>A0A411PLQ2</accession>
<dbReference type="InterPro" id="IPR024920">
    <property type="entry name" value="Dihydroorotate_DH_1"/>
</dbReference>
<dbReference type="EMBL" id="CP036200">
    <property type="protein sequence ID" value="QBF84444.1"/>
    <property type="molecule type" value="Genomic_DNA"/>
</dbReference>
<dbReference type="InterPro" id="IPR005720">
    <property type="entry name" value="Dihydroorotate_DH_cat"/>
</dbReference>
<organism evidence="13 14">
    <name type="scientific">Shewanella maritima</name>
    <dbReference type="NCBI Taxonomy" id="2520507"/>
    <lineage>
        <taxon>Bacteria</taxon>
        <taxon>Pseudomonadati</taxon>
        <taxon>Pseudomonadota</taxon>
        <taxon>Gammaproteobacteria</taxon>
        <taxon>Alteromonadales</taxon>
        <taxon>Shewanellaceae</taxon>
        <taxon>Shewanella</taxon>
    </lineage>
</organism>
<dbReference type="AlphaFoldDB" id="A0A411PLQ2"/>
<dbReference type="RefSeq" id="WP_130602561.1">
    <property type="nucleotide sequence ID" value="NZ_CP036200.1"/>
</dbReference>
<dbReference type="PROSITE" id="PS00912">
    <property type="entry name" value="DHODEHASE_2"/>
    <property type="match status" value="1"/>
</dbReference>
<dbReference type="InterPro" id="IPR013785">
    <property type="entry name" value="Aldolase_TIM"/>
</dbReference>
<dbReference type="GO" id="GO:1990663">
    <property type="term" value="F:dihydroorotate dehydrogenase (fumarate) activity"/>
    <property type="evidence" value="ECO:0007669"/>
    <property type="project" value="UniProtKB-EC"/>
</dbReference>
<evidence type="ECO:0000256" key="4">
    <source>
        <dbReference type="ARBA" id="ARBA00008008"/>
    </source>
</evidence>
<name>A0A411PLQ2_9GAMM</name>
<dbReference type="NCBIfam" id="NF002702">
    <property type="entry name" value="PRK02506.1"/>
    <property type="match status" value="1"/>
</dbReference>
<dbReference type="GO" id="GO:0005737">
    <property type="term" value="C:cytoplasm"/>
    <property type="evidence" value="ECO:0007669"/>
    <property type="project" value="UniProtKB-SubCell"/>
</dbReference>
<evidence type="ECO:0000256" key="11">
    <source>
        <dbReference type="HAMAP-Rule" id="MF_00224"/>
    </source>
</evidence>